<dbReference type="PANTHER" id="PTHR32303">
    <property type="entry name" value="QUINOPROTEIN ALCOHOL DEHYDROGENASE (CYTOCHROME C)"/>
    <property type="match status" value="1"/>
</dbReference>
<accession>A0A381UA23</accession>
<keyword evidence="4" id="KW-0472">Membrane</keyword>
<feature type="transmembrane region" description="Helical" evidence="4">
    <location>
        <begin position="12"/>
        <end position="28"/>
    </location>
</feature>
<keyword evidence="3" id="KW-0560">Oxidoreductase</keyword>
<dbReference type="Pfam" id="PF01011">
    <property type="entry name" value="PQQ"/>
    <property type="match status" value="1"/>
</dbReference>
<comment type="cofactor">
    <cofactor evidence="1">
        <name>pyrroloquinoline quinone</name>
        <dbReference type="ChEBI" id="CHEBI:58442"/>
    </cofactor>
</comment>
<gene>
    <name evidence="6" type="ORF">METZ01_LOCUS77445</name>
</gene>
<keyword evidence="4" id="KW-1133">Transmembrane helix</keyword>
<dbReference type="PANTHER" id="PTHR32303:SF4">
    <property type="entry name" value="QUINOPROTEIN GLUCOSE DEHYDROGENASE"/>
    <property type="match status" value="1"/>
</dbReference>
<dbReference type="GO" id="GO:0016491">
    <property type="term" value="F:oxidoreductase activity"/>
    <property type="evidence" value="ECO:0007669"/>
    <property type="project" value="UniProtKB-KW"/>
</dbReference>
<dbReference type="Gene3D" id="2.140.10.10">
    <property type="entry name" value="Quinoprotein alcohol dehydrogenase-like superfamily"/>
    <property type="match status" value="2"/>
</dbReference>
<keyword evidence="4" id="KW-0812">Transmembrane</keyword>
<evidence type="ECO:0000313" key="6">
    <source>
        <dbReference type="EMBL" id="SVA24591.1"/>
    </source>
</evidence>
<dbReference type="AlphaFoldDB" id="A0A381UA23"/>
<organism evidence="6">
    <name type="scientific">marine metagenome</name>
    <dbReference type="NCBI Taxonomy" id="408172"/>
    <lineage>
        <taxon>unclassified sequences</taxon>
        <taxon>metagenomes</taxon>
        <taxon>ecological metagenomes</taxon>
    </lineage>
</organism>
<evidence type="ECO:0000259" key="5">
    <source>
        <dbReference type="Pfam" id="PF01011"/>
    </source>
</evidence>
<dbReference type="SUPFAM" id="SSF50998">
    <property type="entry name" value="Quinoprotein alcohol dehydrogenase-like"/>
    <property type="match status" value="1"/>
</dbReference>
<proteinExistence type="inferred from homology"/>
<dbReference type="InterPro" id="IPR002372">
    <property type="entry name" value="PQQ_rpt_dom"/>
</dbReference>
<dbReference type="InterPro" id="IPR018391">
    <property type="entry name" value="PQQ_b-propeller_rpt"/>
</dbReference>
<name>A0A381UA23_9ZZZZ</name>
<dbReference type="InterPro" id="IPR011047">
    <property type="entry name" value="Quinoprotein_ADH-like_sf"/>
</dbReference>
<reference evidence="6" key="1">
    <citation type="submission" date="2018-05" db="EMBL/GenBank/DDBJ databases">
        <authorList>
            <person name="Lanie J.A."/>
            <person name="Ng W.-L."/>
            <person name="Kazmierczak K.M."/>
            <person name="Andrzejewski T.M."/>
            <person name="Davidsen T.M."/>
            <person name="Wayne K.J."/>
            <person name="Tettelin H."/>
            <person name="Glass J.I."/>
            <person name="Rusch D."/>
            <person name="Podicherti R."/>
            <person name="Tsui H.-C.T."/>
            <person name="Winkler M.E."/>
        </authorList>
    </citation>
    <scope>NUCLEOTIDE SEQUENCE</scope>
</reference>
<protein>
    <recommendedName>
        <fullName evidence="5">Pyrrolo-quinoline quinone repeat domain-containing protein</fullName>
    </recommendedName>
</protein>
<evidence type="ECO:0000256" key="4">
    <source>
        <dbReference type="SAM" id="Phobius"/>
    </source>
</evidence>
<evidence type="ECO:0000256" key="2">
    <source>
        <dbReference type="ARBA" id="ARBA00008156"/>
    </source>
</evidence>
<evidence type="ECO:0000256" key="3">
    <source>
        <dbReference type="ARBA" id="ARBA00023002"/>
    </source>
</evidence>
<feature type="domain" description="Pyrrolo-quinoline quinone repeat" evidence="5">
    <location>
        <begin position="37"/>
        <end position="632"/>
    </location>
</feature>
<dbReference type="SMART" id="SM00564">
    <property type="entry name" value="PQQ"/>
    <property type="match status" value="5"/>
</dbReference>
<sequence>MINRLDQNVKRICWLLNFSIIILVPLTGQHGASKGDWSYWGGDAGSTRYSALDQINDENAKDLEIAWRWYSANYGPVPEFYFRATPLEVNGVIYTVAGERRAVVAIDAETAETLWMWRMKNNPRWEKSPRRFSGRGLAYAEIDGKGKIIVITPGYYMALIDAATGRPILEFGENGIVDLQIGLGYDVDPVHGIDPKYGLITHGSPPIVVNDIIVVGNSHGRGYYPKQKENIPGHIRGYNIRTGKQMWIFHVIPKPGEFGHDTWQGDSWTYTGNISSWAPPSADPKLNIVYIPTDCPTGDYYGGHRHGDNLYGTSLVALDVKTGKKLWHQQFVKHDIWNYDTPTAPNLLDITVKGKRIQAIVQATKQGWAYVFDRKTGKPVWPFKEQKVASSDVPGEKTSPTQLFLTWPPPFELQGITEDDLINFTPELRAQAVELASKYRMGPIFTPPSLAEAPDGTQGAFVMPGANGGANIPGGAAVDPETGVFYVASVKGHSVIRLVNDPEKSSMRYISLGPGGIRGPQGLPLLKPPYGRIVAIDMNTGEHLWNIPNGDTPASVKEHPALEGIEIPATGKNAHAGLLVTKTLLFSGEGRGGDPWFRAYDKKTGKVVAEIELPAQTNHPPMTYMHNGKQYIVMPVAAPGHPAELVALALPDKE</sequence>
<evidence type="ECO:0000256" key="1">
    <source>
        <dbReference type="ARBA" id="ARBA00001931"/>
    </source>
</evidence>
<comment type="similarity">
    <text evidence="2">Belongs to the bacterial PQQ dehydrogenase family.</text>
</comment>
<dbReference type="EMBL" id="UINC01005956">
    <property type="protein sequence ID" value="SVA24591.1"/>
    <property type="molecule type" value="Genomic_DNA"/>
</dbReference>